<gene>
    <name evidence="6" type="ORF">B0H16DRAFT_1516548</name>
</gene>
<dbReference type="SUPFAM" id="SSF144232">
    <property type="entry name" value="HIT/MYND zinc finger-like"/>
    <property type="match status" value="1"/>
</dbReference>
<proteinExistence type="predicted"/>
<evidence type="ECO:0000256" key="1">
    <source>
        <dbReference type="ARBA" id="ARBA00022723"/>
    </source>
</evidence>
<protein>
    <recommendedName>
        <fullName evidence="5">MYND-type domain-containing protein</fullName>
    </recommendedName>
</protein>
<sequence>MVCSSCSKRSGSMRCSRCKMTFYCNRECQAAHWSTHKNHCKKVQMSPQKLQLHFTAGPTVPPITFHEDIPAAFCQRDGPRDLSAQWLGQLVDNLEEKVLARYSGLPCFYCSKQAIRLHMTLTISLYENPPTVWCGGPPLCTKNHNDGCAVQARAEIEKVLQSPDFPPDAEIYQA</sequence>
<dbReference type="Gene3D" id="6.10.140.2220">
    <property type="match status" value="1"/>
</dbReference>
<evidence type="ECO:0000256" key="4">
    <source>
        <dbReference type="PROSITE-ProRule" id="PRU00134"/>
    </source>
</evidence>
<evidence type="ECO:0000313" key="7">
    <source>
        <dbReference type="Proteomes" id="UP001215598"/>
    </source>
</evidence>
<accession>A0AAD7NPI1</accession>
<evidence type="ECO:0000313" key="6">
    <source>
        <dbReference type="EMBL" id="KAJ7769823.1"/>
    </source>
</evidence>
<dbReference type="GO" id="GO:0008270">
    <property type="term" value="F:zinc ion binding"/>
    <property type="evidence" value="ECO:0007669"/>
    <property type="project" value="UniProtKB-KW"/>
</dbReference>
<dbReference type="Proteomes" id="UP001215598">
    <property type="component" value="Unassembled WGS sequence"/>
</dbReference>
<dbReference type="PROSITE" id="PS50865">
    <property type="entry name" value="ZF_MYND_2"/>
    <property type="match status" value="1"/>
</dbReference>
<keyword evidence="3" id="KW-0862">Zinc</keyword>
<comment type="caution">
    <text evidence="6">The sequence shown here is derived from an EMBL/GenBank/DDBJ whole genome shotgun (WGS) entry which is preliminary data.</text>
</comment>
<dbReference type="EMBL" id="JARKIB010000017">
    <property type="protein sequence ID" value="KAJ7769823.1"/>
    <property type="molecule type" value="Genomic_DNA"/>
</dbReference>
<evidence type="ECO:0000256" key="2">
    <source>
        <dbReference type="ARBA" id="ARBA00022771"/>
    </source>
</evidence>
<dbReference type="AlphaFoldDB" id="A0AAD7NPI1"/>
<dbReference type="InterPro" id="IPR002893">
    <property type="entry name" value="Znf_MYND"/>
</dbReference>
<reference evidence="6" key="1">
    <citation type="submission" date="2023-03" db="EMBL/GenBank/DDBJ databases">
        <title>Massive genome expansion in bonnet fungi (Mycena s.s.) driven by repeated elements and novel gene families across ecological guilds.</title>
        <authorList>
            <consortium name="Lawrence Berkeley National Laboratory"/>
            <person name="Harder C.B."/>
            <person name="Miyauchi S."/>
            <person name="Viragh M."/>
            <person name="Kuo A."/>
            <person name="Thoen E."/>
            <person name="Andreopoulos B."/>
            <person name="Lu D."/>
            <person name="Skrede I."/>
            <person name="Drula E."/>
            <person name="Henrissat B."/>
            <person name="Morin E."/>
            <person name="Kohler A."/>
            <person name="Barry K."/>
            <person name="LaButti K."/>
            <person name="Morin E."/>
            <person name="Salamov A."/>
            <person name="Lipzen A."/>
            <person name="Mereny Z."/>
            <person name="Hegedus B."/>
            <person name="Baldrian P."/>
            <person name="Stursova M."/>
            <person name="Weitz H."/>
            <person name="Taylor A."/>
            <person name="Grigoriev I.V."/>
            <person name="Nagy L.G."/>
            <person name="Martin F."/>
            <person name="Kauserud H."/>
        </authorList>
    </citation>
    <scope>NUCLEOTIDE SEQUENCE</scope>
    <source>
        <strain evidence="6">CBHHK182m</strain>
    </source>
</reference>
<dbReference type="Pfam" id="PF01753">
    <property type="entry name" value="zf-MYND"/>
    <property type="match status" value="1"/>
</dbReference>
<keyword evidence="7" id="KW-1185">Reference proteome</keyword>
<evidence type="ECO:0000259" key="5">
    <source>
        <dbReference type="PROSITE" id="PS50865"/>
    </source>
</evidence>
<keyword evidence="2 4" id="KW-0863">Zinc-finger</keyword>
<organism evidence="6 7">
    <name type="scientific">Mycena metata</name>
    <dbReference type="NCBI Taxonomy" id="1033252"/>
    <lineage>
        <taxon>Eukaryota</taxon>
        <taxon>Fungi</taxon>
        <taxon>Dikarya</taxon>
        <taxon>Basidiomycota</taxon>
        <taxon>Agaricomycotina</taxon>
        <taxon>Agaricomycetes</taxon>
        <taxon>Agaricomycetidae</taxon>
        <taxon>Agaricales</taxon>
        <taxon>Marasmiineae</taxon>
        <taxon>Mycenaceae</taxon>
        <taxon>Mycena</taxon>
    </lineage>
</organism>
<dbReference type="PROSITE" id="PS01360">
    <property type="entry name" value="ZF_MYND_1"/>
    <property type="match status" value="1"/>
</dbReference>
<keyword evidence="1" id="KW-0479">Metal-binding</keyword>
<evidence type="ECO:0000256" key="3">
    <source>
        <dbReference type="ARBA" id="ARBA00022833"/>
    </source>
</evidence>
<name>A0AAD7NPI1_9AGAR</name>
<feature type="domain" description="MYND-type" evidence="5">
    <location>
        <begin position="3"/>
        <end position="40"/>
    </location>
</feature>